<evidence type="ECO:0000313" key="3">
    <source>
        <dbReference type="Proteomes" id="UP000053593"/>
    </source>
</evidence>
<feature type="chain" id="PRO_5002207647" evidence="1">
    <location>
        <begin position="18"/>
        <end position="683"/>
    </location>
</feature>
<sequence length="683" mass="75637">MRKHLVALLSCLKLSSAALVAPLFSRVPTGSIKPTGWALDVANTQANGLAGHLRDFDSYVNGSIWVEGGSVEYSEMHESAPYWFNSMVALAFQLENPRLQGQVRTFLDWTLDHQQDDGWLGPEPFDPNATEPRLVWPRYLLLLGLIQYAEADPTQTQRIVNSMHKFVTAVHDIFANNTQGDPSLGFQYDYQYVRWEEILYSLQWLVDNHPQGKEDELIETMQLARNAGFSWKNDWFTDSIFPKSAPGLADLTMQTHGVNTGEALKSEALAYRFTADPTDIDSTWQRINLVYTYHGRESGTFSADEHIAGLDPSRGTELCAVVEQIFSLATVYGILGNNSVADRVERLAYNALPAGIFYDWWSHQYDQQVNQVWAMDMDPFPWVNNGPNSNVFGFEPNYPCCTVNHPAAYPKFWMHNFFTGQNGSSLVHAFLGPSTFTGTLAGDNHVTVSVDTLYPFGTTLDYTISASKPFAFQIRVPEWAQSNLSTISVGGSKPSSLEPDNNDLHTINVSQGTTKVQMSLGAQLQVIPRFNNSVAIVKGPLNYALEITFNRTSAPGLRSAQALSDVEVLYPNAPPAFFTPTDNHTLDNTLLPTSEWRLAIDPSTIKFVDKTSTTTVLPQYIWAPDSQPVSMTVTACQIEWGLVNGTAAPPPASPNACVGDKFEAKLVPFAAARLRLGEIPVMA</sequence>
<dbReference type="EMBL" id="KN834859">
    <property type="protein sequence ID" value="KIK51601.1"/>
    <property type="molecule type" value="Genomic_DNA"/>
</dbReference>
<protein>
    <submittedName>
        <fullName evidence="2">Uncharacterized protein</fullName>
    </submittedName>
</protein>
<dbReference type="Proteomes" id="UP000053593">
    <property type="component" value="Unassembled WGS sequence"/>
</dbReference>
<keyword evidence="1" id="KW-0732">Signal</keyword>
<dbReference type="HOGENOM" id="CLU_016354_1_0_1"/>
<dbReference type="OrthoDB" id="5358475at2759"/>
<gene>
    <name evidence="2" type="ORF">GYMLUDRAFT_50413</name>
</gene>
<accession>A0A0D0BB79</accession>
<proteinExistence type="predicted"/>
<keyword evidence="3" id="KW-1185">Reference proteome</keyword>
<evidence type="ECO:0000313" key="2">
    <source>
        <dbReference type="EMBL" id="KIK51601.1"/>
    </source>
</evidence>
<dbReference type="PANTHER" id="PTHR31151:SF0">
    <property type="entry name" value="PROLINE-TRNA LIGASE (DUF1680)"/>
    <property type="match status" value="1"/>
</dbReference>
<dbReference type="AlphaFoldDB" id="A0A0D0BB79"/>
<name>A0A0D0BB79_9AGAR</name>
<reference evidence="2 3" key="1">
    <citation type="submission" date="2014-04" db="EMBL/GenBank/DDBJ databases">
        <title>Evolutionary Origins and Diversification of the Mycorrhizal Mutualists.</title>
        <authorList>
            <consortium name="DOE Joint Genome Institute"/>
            <consortium name="Mycorrhizal Genomics Consortium"/>
            <person name="Kohler A."/>
            <person name="Kuo A."/>
            <person name="Nagy L.G."/>
            <person name="Floudas D."/>
            <person name="Copeland A."/>
            <person name="Barry K.W."/>
            <person name="Cichocki N."/>
            <person name="Veneault-Fourrey C."/>
            <person name="LaButti K."/>
            <person name="Lindquist E.A."/>
            <person name="Lipzen A."/>
            <person name="Lundell T."/>
            <person name="Morin E."/>
            <person name="Murat C."/>
            <person name="Riley R."/>
            <person name="Ohm R."/>
            <person name="Sun H."/>
            <person name="Tunlid A."/>
            <person name="Henrissat B."/>
            <person name="Grigoriev I.V."/>
            <person name="Hibbett D.S."/>
            <person name="Martin F."/>
        </authorList>
    </citation>
    <scope>NUCLEOTIDE SEQUENCE [LARGE SCALE GENOMIC DNA]</scope>
    <source>
        <strain evidence="2 3">FD-317 M1</strain>
    </source>
</reference>
<evidence type="ECO:0000256" key="1">
    <source>
        <dbReference type="SAM" id="SignalP"/>
    </source>
</evidence>
<dbReference type="PANTHER" id="PTHR31151">
    <property type="entry name" value="PROLINE-TRNA LIGASE (DUF1680)"/>
    <property type="match status" value="1"/>
</dbReference>
<organism evidence="2 3">
    <name type="scientific">Collybiopsis luxurians FD-317 M1</name>
    <dbReference type="NCBI Taxonomy" id="944289"/>
    <lineage>
        <taxon>Eukaryota</taxon>
        <taxon>Fungi</taxon>
        <taxon>Dikarya</taxon>
        <taxon>Basidiomycota</taxon>
        <taxon>Agaricomycotina</taxon>
        <taxon>Agaricomycetes</taxon>
        <taxon>Agaricomycetidae</taxon>
        <taxon>Agaricales</taxon>
        <taxon>Marasmiineae</taxon>
        <taxon>Omphalotaceae</taxon>
        <taxon>Collybiopsis</taxon>
        <taxon>Collybiopsis luxurians</taxon>
    </lineage>
</organism>
<feature type="signal peptide" evidence="1">
    <location>
        <begin position="1"/>
        <end position="17"/>
    </location>
</feature>